<comment type="caution">
    <text evidence="1">The sequence shown here is derived from an EMBL/GenBank/DDBJ whole genome shotgun (WGS) entry which is preliminary data.</text>
</comment>
<sequence>MDGLIAIPEESWLRGGTPDESRIVPWGVQSIDHVDIDFWQGRLEGDIADEAVASLIEELQ</sequence>
<dbReference type="EMBL" id="AOIO01000010">
    <property type="protein sequence ID" value="ELZ04970.1"/>
    <property type="molecule type" value="Genomic_DNA"/>
</dbReference>
<keyword evidence="2" id="KW-1185">Reference proteome</keyword>
<name>M0B2G2_NATA1</name>
<organism evidence="1 2">
    <name type="scientific">Natrialba asiatica (strain ATCC 700177 / DSM 12278 / JCM 9576 / FERM P-10747 / NBRC 102637 / 172P1)</name>
    <dbReference type="NCBI Taxonomy" id="29540"/>
    <lineage>
        <taxon>Archaea</taxon>
        <taxon>Methanobacteriati</taxon>
        <taxon>Methanobacteriota</taxon>
        <taxon>Stenosarchaea group</taxon>
        <taxon>Halobacteria</taxon>
        <taxon>Halobacteriales</taxon>
        <taxon>Natrialbaceae</taxon>
        <taxon>Natrialba</taxon>
    </lineage>
</organism>
<gene>
    <name evidence="1" type="ORF">C481_03437</name>
</gene>
<proteinExistence type="predicted"/>
<evidence type="ECO:0000313" key="2">
    <source>
        <dbReference type="Proteomes" id="UP000011554"/>
    </source>
</evidence>
<protein>
    <submittedName>
        <fullName evidence="1">Bacterial regulatory protein, arsR family</fullName>
    </submittedName>
</protein>
<dbReference type="Proteomes" id="UP000011554">
    <property type="component" value="Unassembled WGS sequence"/>
</dbReference>
<dbReference type="AlphaFoldDB" id="M0B2G2"/>
<reference evidence="1 2" key="1">
    <citation type="journal article" date="2014" name="PLoS Genet.">
        <title>Phylogenetically driven sequencing of extremely halophilic archaea reveals strategies for static and dynamic osmo-response.</title>
        <authorList>
            <person name="Becker E.A."/>
            <person name="Seitzer P.M."/>
            <person name="Tritt A."/>
            <person name="Larsen D."/>
            <person name="Krusor M."/>
            <person name="Yao A.I."/>
            <person name="Wu D."/>
            <person name="Madern D."/>
            <person name="Eisen J.A."/>
            <person name="Darling A.E."/>
            <person name="Facciotti M.T."/>
        </authorList>
    </citation>
    <scope>NUCLEOTIDE SEQUENCE [LARGE SCALE GENOMIC DNA]</scope>
    <source>
        <strain evidence="1 2">DSM 12278</strain>
    </source>
</reference>
<dbReference type="PATRIC" id="fig|29540.5.peg.699"/>
<evidence type="ECO:0000313" key="1">
    <source>
        <dbReference type="EMBL" id="ELZ04970.1"/>
    </source>
</evidence>
<accession>M0B2G2</accession>
<dbReference type="eggNOG" id="arCOG03403">
    <property type="taxonomic scope" value="Archaea"/>
</dbReference>